<evidence type="ECO:0000313" key="3">
    <source>
        <dbReference type="Proteomes" id="UP001253637"/>
    </source>
</evidence>
<protein>
    <submittedName>
        <fullName evidence="2">Uncharacterized protein</fullName>
    </submittedName>
</protein>
<dbReference type="EMBL" id="LC625835">
    <property type="protein sequence ID" value="BCU03589.1"/>
    <property type="molecule type" value="Genomic_DNA"/>
</dbReference>
<organism evidence="2 3">
    <name type="scientific">Pandoravirus japonicus</name>
    <dbReference type="NCBI Taxonomy" id="2823154"/>
    <lineage>
        <taxon>Viruses</taxon>
        <taxon>Pandoravirus</taxon>
    </lineage>
</organism>
<dbReference type="Proteomes" id="UP001253637">
    <property type="component" value="Segment"/>
</dbReference>
<sequence length="510" mass="52394">MDEGGAQHGTAAAASASGIVDQGDAIQPDSASTTAGVVVIKGARYCRATGCVLVPVAIDGVVVHANWAMSSAHNIISPAASKRIAQARTGAPVGTCTSTTRRPRVADDDRGDEGNDGGDNDDNDDNDNDDDDDGTRADVLAGASGDDARAPTTTGPYNARRAWPTVCHAVGSAYRPRALSVGGADVRPRLGAPDIGIEFLCADSVRLSALSGAQLAHRAAQAHTSIVSAARPASGGAGDGACNLLARLVDDGVAARQSVMWDMRAAPHRVGVAVGLAAPVSDPNAALVRLYAPDHPEVVAAGDERITGLARAGALVRLLGIEVAVTPTSPTLRLALGGPGWAVVDAGVRACYFDQETRAAVIGALARAGPAPWRSCSLWARGTVLASEAAGVLDVPANQAPVLALVLAGHDPVRPVRLRLGRDAYVHTSPPHEVRFRWTNPEDRVDDGDGDARDDLAFGVQYAQVDLAAWMGHSPDGTCLIGNCAFDGRAALVDYEANVLAVFAAGADER</sequence>
<evidence type="ECO:0000313" key="2">
    <source>
        <dbReference type="EMBL" id="BCU03589.1"/>
    </source>
</evidence>
<reference evidence="2" key="1">
    <citation type="submission" date="2021-04" db="EMBL/GenBank/DDBJ databases">
        <title>Draft Genome Sequence of Pandoravirus japonicus, Isolated from the Sabaishi River of Niigata, Japan.</title>
        <authorList>
            <person name="Hosokawa N."/>
            <person name="Takahashi H."/>
            <person name="Aoki K."/>
            <person name="Takemura M."/>
        </authorList>
    </citation>
    <scope>NUCLEOTIDE SEQUENCE</scope>
</reference>
<feature type="region of interest" description="Disordered" evidence="1">
    <location>
        <begin position="87"/>
        <end position="156"/>
    </location>
</feature>
<proteinExistence type="predicted"/>
<feature type="compositionally biased region" description="Acidic residues" evidence="1">
    <location>
        <begin position="109"/>
        <end position="133"/>
    </location>
</feature>
<name>A0A811BNA6_9VIRU</name>
<accession>A0A811BNA6</accession>
<evidence type="ECO:0000256" key="1">
    <source>
        <dbReference type="SAM" id="MobiDB-lite"/>
    </source>
</evidence>